<name>W5LYD9_LEPOC</name>
<organism evidence="4 5">
    <name type="scientific">Lepisosteus oculatus</name>
    <name type="common">Spotted gar</name>
    <dbReference type="NCBI Taxonomy" id="7918"/>
    <lineage>
        <taxon>Eukaryota</taxon>
        <taxon>Metazoa</taxon>
        <taxon>Chordata</taxon>
        <taxon>Craniata</taxon>
        <taxon>Vertebrata</taxon>
        <taxon>Euteleostomi</taxon>
        <taxon>Actinopterygii</taxon>
        <taxon>Neopterygii</taxon>
        <taxon>Holostei</taxon>
        <taxon>Semionotiformes</taxon>
        <taxon>Lepisosteidae</taxon>
        <taxon>Lepisosteus</taxon>
    </lineage>
</organism>
<evidence type="ECO:0000313" key="5">
    <source>
        <dbReference type="Proteomes" id="UP000018468"/>
    </source>
</evidence>
<dbReference type="Proteomes" id="UP000018468">
    <property type="component" value="Linkage group LG14"/>
</dbReference>
<reference evidence="4" key="2">
    <citation type="submission" date="2025-08" db="UniProtKB">
        <authorList>
            <consortium name="Ensembl"/>
        </authorList>
    </citation>
    <scope>IDENTIFICATION</scope>
</reference>
<dbReference type="SUPFAM" id="SSF52025">
    <property type="entry name" value="PA domain"/>
    <property type="match status" value="1"/>
</dbReference>
<evidence type="ECO:0000256" key="2">
    <source>
        <dbReference type="SAM" id="MobiDB-lite"/>
    </source>
</evidence>
<keyword evidence="5" id="KW-1185">Reference proteome</keyword>
<dbReference type="Bgee" id="ENSLOCG00000001022">
    <property type="expression patterns" value="Expressed in muscle tissue and 8 other cell types or tissues"/>
</dbReference>
<dbReference type="Gene3D" id="3.50.30.30">
    <property type="match status" value="1"/>
</dbReference>
<feature type="transmembrane region" description="Helical" evidence="3">
    <location>
        <begin position="134"/>
        <end position="154"/>
    </location>
</feature>
<dbReference type="SUPFAM" id="SSF53187">
    <property type="entry name" value="Zn-dependent exopeptidases"/>
    <property type="match status" value="1"/>
</dbReference>
<dbReference type="InterPro" id="IPR039373">
    <property type="entry name" value="Peptidase_M28B"/>
</dbReference>
<keyword evidence="3" id="KW-0812">Transmembrane</keyword>
<protein>
    <submittedName>
        <fullName evidence="4">N-acetylated alpha-linked acidic dipeptidase like 2</fullName>
    </submittedName>
</protein>
<dbReference type="Ensembl" id="ENSLOCT00000001150.1">
    <property type="protein sequence ID" value="ENSLOCP00000001146.1"/>
    <property type="gene ID" value="ENSLOCG00000001022.1"/>
</dbReference>
<dbReference type="AlphaFoldDB" id="W5LYD9"/>
<keyword evidence="3" id="KW-0472">Membrane</keyword>
<evidence type="ECO:0000256" key="3">
    <source>
        <dbReference type="SAM" id="Phobius"/>
    </source>
</evidence>
<evidence type="ECO:0000256" key="1">
    <source>
        <dbReference type="ARBA" id="ARBA00005634"/>
    </source>
</evidence>
<dbReference type="FunFam" id="3.40.630.10:FF:000101">
    <property type="entry name" value="N-acetylated alpha-linked acidic dipeptidase like 1"/>
    <property type="match status" value="1"/>
</dbReference>
<dbReference type="Gene3D" id="1.20.930.40">
    <property type="entry name" value="Transferrin receptor-like, dimerisation domain"/>
    <property type="match status" value="1"/>
</dbReference>
<dbReference type="Gene3D" id="3.40.630.10">
    <property type="entry name" value="Zn peptidases"/>
    <property type="match status" value="1"/>
</dbReference>
<dbReference type="InParanoid" id="W5LYD9"/>
<keyword evidence="3" id="KW-1133">Transmembrane helix</keyword>
<dbReference type="OMA" id="GYYAHKK"/>
<comment type="similarity">
    <text evidence="1">Belongs to the peptidase M28 family. M28B subfamily.</text>
</comment>
<dbReference type="GeneTree" id="ENSGT01030000234598"/>
<proteinExistence type="inferred from homology"/>
<dbReference type="PANTHER" id="PTHR10404:SF32">
    <property type="entry name" value="INACTIVE N-ACETYLATED-ALPHA-LINKED ACIDIC DIPEPTIDASE-LIKE PROTEIN 2"/>
    <property type="match status" value="1"/>
</dbReference>
<feature type="region of interest" description="Disordered" evidence="2">
    <location>
        <begin position="70"/>
        <end position="101"/>
    </location>
</feature>
<reference evidence="4" key="3">
    <citation type="submission" date="2025-09" db="UniProtKB">
        <authorList>
            <consortium name="Ensembl"/>
        </authorList>
    </citation>
    <scope>IDENTIFICATION</scope>
</reference>
<dbReference type="EMBL" id="AHAT01022384">
    <property type="status" value="NOT_ANNOTATED_CDS"/>
    <property type="molecule type" value="Genomic_DNA"/>
</dbReference>
<reference evidence="5" key="1">
    <citation type="submission" date="2011-12" db="EMBL/GenBank/DDBJ databases">
        <title>The Draft Genome of Lepisosteus oculatus.</title>
        <authorList>
            <consortium name="The Broad Institute Genome Assembly &amp; Analysis Group"/>
            <consortium name="Computational R&amp;D Group"/>
            <consortium name="and Sequencing Platform"/>
            <person name="Di Palma F."/>
            <person name="Alfoldi J."/>
            <person name="Johnson J."/>
            <person name="Berlin A."/>
            <person name="Gnerre S."/>
            <person name="Jaffe D."/>
            <person name="MacCallum I."/>
            <person name="Young S."/>
            <person name="Walker B.J."/>
            <person name="Lander E.S."/>
            <person name="Lindblad-Toh K."/>
        </authorList>
    </citation>
    <scope>NUCLEOTIDE SEQUENCE [LARGE SCALE GENOMIC DNA]</scope>
</reference>
<dbReference type="PANTHER" id="PTHR10404">
    <property type="entry name" value="N-ACETYLATED-ALPHA-LINKED ACIDIC DIPEPTIDASE"/>
    <property type="match status" value="1"/>
</dbReference>
<accession>W5LYD9</accession>
<dbReference type="eggNOG" id="KOG2195">
    <property type="taxonomic scope" value="Eukaryota"/>
</dbReference>
<dbReference type="EMBL" id="AHAT01022386">
    <property type="status" value="NOT_ANNOTATED_CDS"/>
    <property type="molecule type" value="Genomic_DNA"/>
</dbReference>
<dbReference type="STRING" id="7918.ENSLOCP00000001146"/>
<evidence type="ECO:0000313" key="4">
    <source>
        <dbReference type="Ensembl" id="ENSLOCP00000001146.1"/>
    </source>
</evidence>
<dbReference type="SUPFAM" id="SSF47672">
    <property type="entry name" value="Transferrin receptor-like dimerisation domain"/>
    <property type="match status" value="1"/>
</dbReference>
<sequence length="817" mass="89082">MKPTEAINSKTAVRLCVETNLPAKNMAYRKVTAGHGGALHSQDLDGEALQATVLDLEWDMEKELEEPGFERFQLESTGQRPAGNSTAPTDLDMEPVQPSVSPQGRFERLQEDPDYVSHFTRPAPKSSRRTCWKAAKYFVVGSGLFFIGLLIGRYTRQTGRSGLTPNNRTLPAPPAGPGDLHRVILQDISVEGIKARLRDFKQLSEEEEMSQVKLLLQQWTTLGLTDVHVTNYTVLLGLPGSSPNTITDKASSRCFLPNGKSCDPKSYNPQSMEQLFTYAAYSANGTLEAAVVDVRYGTVDDLIQARISDNVTNKIALLKLGHAPFLYKLSLLAEAGFGGVLPYVDPCDLPNERQVLDEAFGITLNPGGDPSTPGYPSIDGSYREKLSNLTRLLVQPISASLARELLSAPGTASAVRDKCTPLTMPATAARKIIILHIGTQTAYQTVHNVIGYLKGGINPDRYVLVGSRHRSWAGVSAAGADSGSAIITEVVASLTAQIRQGWQPDRTTVFCSWGGSAFGNIGSFEWGEELRQVLLSNAVAYVSLHHPVRGKGPLHAIASPSLQQLAADITHKWPTFNCTRHGECSGSYVSSAQTQGDVDYFANHLGIPAVEFAYQETKAGEKPSFLSEALFPASSSVTETLDPSFSFHAMVAKLTGEAILRLVNEPVLPVNALDIALDVQNKLQGNDELPTERLLALAGALRESAQLFQSDEMRPANDPRERDPLRVRMLNDVLQDLEKNFLASPAPPGCYRNILYTLDERTPRFSILMDAQDVLKLHRSNETALLSLSAISNAISSAERHLRAGIALFENDPKRKN</sequence>
<dbReference type="HOGENOM" id="CLU_020102_0_0_1"/>
<feature type="compositionally biased region" description="Polar residues" evidence="2">
    <location>
        <begin position="74"/>
        <end position="88"/>
    </location>
</feature>
<dbReference type="InterPro" id="IPR036757">
    <property type="entry name" value="TFR-like_dimer_dom_sf"/>
</dbReference>
<dbReference type="EMBL" id="AHAT01022385">
    <property type="status" value="NOT_ANNOTATED_CDS"/>
    <property type="molecule type" value="Genomic_DNA"/>
</dbReference>
<dbReference type="InterPro" id="IPR046450">
    <property type="entry name" value="PA_dom_sf"/>
</dbReference>